<organism evidence="3 5">
    <name type="scientific">Pseudodesulfovibrio indicus</name>
    <dbReference type="NCBI Taxonomy" id="1716143"/>
    <lineage>
        <taxon>Bacteria</taxon>
        <taxon>Pseudomonadati</taxon>
        <taxon>Thermodesulfobacteriota</taxon>
        <taxon>Desulfovibrionia</taxon>
        <taxon>Desulfovibrionales</taxon>
        <taxon>Desulfovibrionaceae</taxon>
    </lineage>
</organism>
<evidence type="ECO:0000313" key="3">
    <source>
        <dbReference type="EMBL" id="TDT86989.1"/>
    </source>
</evidence>
<dbReference type="EMBL" id="CP014206">
    <property type="protein sequence ID" value="AMK10043.1"/>
    <property type="molecule type" value="Genomic_DNA"/>
</dbReference>
<keyword evidence="1" id="KW-0812">Transmembrane</keyword>
<keyword evidence="1" id="KW-0472">Membrane</keyword>
<dbReference type="OrthoDB" id="5458418at2"/>
<dbReference type="KEGG" id="dej:AWY79_02390"/>
<gene>
    <name evidence="2" type="ORF">AWY79_02390</name>
    <name evidence="3" type="ORF">EDC59_11070</name>
</gene>
<evidence type="ECO:0000313" key="5">
    <source>
        <dbReference type="Proteomes" id="UP000295506"/>
    </source>
</evidence>
<sequence>MASKRMTYFWSDWPPASQERLFKFVLTGVAGLCFAVLVGLNLFTGALGQQIAAVKQEYGLVVPLVQEITTLRAQQGDLAGLVPEEAVRRIVEDRVLGDYVQSLRSSRIGENRDGVQVTFAGLTLIMLTDFLQDVRDRASLQAPEFTLTRNPDDPRLADVHMVLAR</sequence>
<proteinExistence type="predicted"/>
<reference evidence="3 5" key="2">
    <citation type="submission" date="2019-03" db="EMBL/GenBank/DDBJ databases">
        <title>Genomic Encyclopedia of Type Strains, Phase IV (KMG-IV): sequencing the most valuable type-strain genomes for metagenomic binning, comparative biology and taxonomic classification.</title>
        <authorList>
            <person name="Goeker M."/>
        </authorList>
    </citation>
    <scope>NUCLEOTIDE SEQUENCE [LARGE SCALE GENOMIC DNA]</scope>
    <source>
        <strain evidence="3 5">DSM 101483</strain>
    </source>
</reference>
<reference evidence="2 4" key="1">
    <citation type="journal article" date="2016" name="Front. Microbiol.">
        <title>Genome Sequence of the Piezophilic, Mesophilic Sulfate-Reducing Bacterium Desulfovibrio indicus J2T.</title>
        <authorList>
            <person name="Cao J."/>
            <person name="Maignien L."/>
            <person name="Shao Z."/>
            <person name="Alain K."/>
            <person name="Jebbar M."/>
        </authorList>
    </citation>
    <scope>NUCLEOTIDE SEQUENCE [LARGE SCALE GENOMIC DNA]</scope>
    <source>
        <strain evidence="2 4">J2</strain>
    </source>
</reference>
<keyword evidence="4" id="KW-1185">Reference proteome</keyword>
<dbReference type="AlphaFoldDB" id="A0A126QJ79"/>
<dbReference type="RefSeq" id="WP_066799752.1">
    <property type="nucleotide sequence ID" value="NZ_CP014206.1"/>
</dbReference>
<dbReference type="Proteomes" id="UP000295506">
    <property type="component" value="Unassembled WGS sequence"/>
</dbReference>
<feature type="transmembrane region" description="Helical" evidence="1">
    <location>
        <begin position="21"/>
        <end position="43"/>
    </location>
</feature>
<keyword evidence="1" id="KW-1133">Transmembrane helix</keyword>
<dbReference type="EMBL" id="SOBK01000010">
    <property type="protein sequence ID" value="TDT86989.1"/>
    <property type="molecule type" value="Genomic_DNA"/>
</dbReference>
<evidence type="ECO:0000256" key="1">
    <source>
        <dbReference type="SAM" id="Phobius"/>
    </source>
</evidence>
<accession>A0A126QJ79</accession>
<evidence type="ECO:0000313" key="4">
    <source>
        <dbReference type="Proteomes" id="UP000055611"/>
    </source>
</evidence>
<name>A0A126QJ79_9BACT</name>
<protein>
    <submittedName>
        <fullName evidence="3">Uncharacterized protein</fullName>
    </submittedName>
</protein>
<evidence type="ECO:0000313" key="2">
    <source>
        <dbReference type="EMBL" id="AMK10043.1"/>
    </source>
</evidence>
<dbReference type="Proteomes" id="UP000055611">
    <property type="component" value="Chromosome"/>
</dbReference>